<dbReference type="GO" id="GO:0008967">
    <property type="term" value="F:phosphoglycolate phosphatase activity"/>
    <property type="evidence" value="ECO:0007669"/>
    <property type="project" value="TreeGrafter"/>
</dbReference>
<reference evidence="1" key="1">
    <citation type="journal article" date="2013" name="Int. J. Syst. Evol. Microbiol.">
        <title>Polycladomyces abyssicola gen. nov., sp. nov., a thermophilic filamentous bacterium isolated from hemipelagic sediment.</title>
        <authorList>
            <person name="Tsubouchi T."/>
            <person name="Shimane Y."/>
            <person name="Mori K."/>
            <person name="Usui K."/>
            <person name="Hiraki T."/>
            <person name="Tame A."/>
            <person name="Uematsu K."/>
            <person name="Maruyama T."/>
            <person name="Hatada Y."/>
        </authorList>
    </citation>
    <scope>NUCLEOTIDE SEQUENCE</scope>
    <source>
        <strain evidence="1">JIR-001</strain>
    </source>
</reference>
<reference evidence="1" key="2">
    <citation type="journal article" date="2021" name="Microbiol. Resour. Announc.">
        <title>Complete Genome Sequence of Polycladomyces abyssicola JIR-001T, Isolated from Hemipelagic Sediment in Deep Seawater.</title>
        <authorList>
            <person name="Tsubouchi T."/>
            <person name="Kaneko Y."/>
        </authorList>
    </citation>
    <scope>NUCLEOTIDE SEQUENCE</scope>
    <source>
        <strain evidence="1">JIR-001</strain>
    </source>
</reference>
<organism evidence="1 2">
    <name type="scientific">Polycladomyces abyssicola</name>
    <dbReference type="NCBI Taxonomy" id="1125966"/>
    <lineage>
        <taxon>Bacteria</taxon>
        <taxon>Bacillati</taxon>
        <taxon>Bacillota</taxon>
        <taxon>Bacilli</taxon>
        <taxon>Bacillales</taxon>
        <taxon>Thermoactinomycetaceae</taxon>
        <taxon>Polycladomyces</taxon>
    </lineage>
</organism>
<dbReference type="Proteomes" id="UP000677436">
    <property type="component" value="Chromosome"/>
</dbReference>
<keyword evidence="2" id="KW-1185">Reference proteome</keyword>
<dbReference type="PANTHER" id="PTHR43434:SF1">
    <property type="entry name" value="PHOSPHOGLYCOLATE PHOSPHATASE"/>
    <property type="match status" value="1"/>
</dbReference>
<dbReference type="InterPro" id="IPR023214">
    <property type="entry name" value="HAD_sf"/>
</dbReference>
<dbReference type="KEGG" id="pabs:JIR001_25880"/>
<dbReference type="EMBL" id="AP024601">
    <property type="protein sequence ID" value="BCU82805.1"/>
    <property type="molecule type" value="Genomic_DNA"/>
</dbReference>
<dbReference type="GO" id="GO:0006281">
    <property type="term" value="P:DNA repair"/>
    <property type="evidence" value="ECO:0007669"/>
    <property type="project" value="TreeGrafter"/>
</dbReference>
<dbReference type="SFLD" id="SFLDG01129">
    <property type="entry name" value="C1.5:_HAD__Beta-PGM__Phosphata"/>
    <property type="match status" value="1"/>
</dbReference>
<dbReference type="SUPFAM" id="SSF56784">
    <property type="entry name" value="HAD-like"/>
    <property type="match status" value="1"/>
</dbReference>
<evidence type="ECO:0000313" key="2">
    <source>
        <dbReference type="Proteomes" id="UP000677436"/>
    </source>
</evidence>
<dbReference type="InterPro" id="IPR050155">
    <property type="entry name" value="HAD-like_hydrolase_sf"/>
</dbReference>
<dbReference type="AlphaFoldDB" id="A0A8D5UGG8"/>
<dbReference type="Gene3D" id="3.40.50.1000">
    <property type="entry name" value="HAD superfamily/HAD-like"/>
    <property type="match status" value="1"/>
</dbReference>
<evidence type="ECO:0000313" key="1">
    <source>
        <dbReference type="EMBL" id="BCU82805.1"/>
    </source>
</evidence>
<sequence length="382" mass="42958">MYRMILFDVDGVFLSEDRCFDASALSVWELLYNPRYLGLRGDVFTTQPSEEKIRQLRQLVFDSDRVLDWIKTRGINSNWDMVQMTFSLQWLRLLKQIQAERPEWVAEAMSGPVTADVLRQLGGRLREAGIMYEPQFDAFIPALAESNVTKQELIAYFNTLAKAWLGMETEAFSPKSALWELGRHVFQEWYLGDDRYRQVEDKAPATPGKNGFLHQEIPLADPRKIRQVLDGLRREGIVLGLGTGRPLIETEVPLTALGLYDAFDPERIVTADDVIQAEQAHPEHAPLGKPQPYTYLKGYFGRSKADAEVLTVDLPLSKGEEVLIVGDSIADLLAARKMGCKFAATLTGLTGEAARAKFEELGADYIVRDVTELSRVISGTGR</sequence>
<proteinExistence type="predicted"/>
<dbReference type="PANTHER" id="PTHR43434">
    <property type="entry name" value="PHOSPHOGLYCOLATE PHOSPHATASE"/>
    <property type="match status" value="1"/>
</dbReference>
<dbReference type="InterPro" id="IPR036412">
    <property type="entry name" value="HAD-like_sf"/>
</dbReference>
<gene>
    <name evidence="1" type="ORF">JIR001_25880</name>
</gene>
<dbReference type="Pfam" id="PF13242">
    <property type="entry name" value="Hydrolase_like"/>
    <property type="match status" value="1"/>
</dbReference>
<name>A0A8D5UGG8_9BACL</name>
<protein>
    <submittedName>
        <fullName evidence="1">Haloacid dehalogenase</fullName>
    </submittedName>
</protein>
<dbReference type="SFLD" id="SFLDS00003">
    <property type="entry name" value="Haloacid_Dehalogenase"/>
    <property type="match status" value="1"/>
</dbReference>
<accession>A0A8D5UGG8</accession>